<dbReference type="OrthoDB" id="9806995at2"/>
<dbReference type="AlphaFoldDB" id="A0A316AHZ8"/>
<dbReference type="EMBL" id="QGDT01000007">
    <property type="protein sequence ID" value="PWJ57336.1"/>
    <property type="molecule type" value="Genomic_DNA"/>
</dbReference>
<dbReference type="CDD" id="cd00082">
    <property type="entry name" value="HisKA"/>
    <property type="match status" value="1"/>
</dbReference>
<feature type="transmembrane region" description="Helical" evidence="5">
    <location>
        <begin position="360"/>
        <end position="378"/>
    </location>
</feature>
<keyword evidence="5" id="KW-0812">Transmembrane</keyword>
<dbReference type="PANTHER" id="PTHR43065">
    <property type="entry name" value="SENSOR HISTIDINE KINASE"/>
    <property type="match status" value="1"/>
</dbReference>
<dbReference type="Proteomes" id="UP000245880">
    <property type="component" value="Unassembled WGS sequence"/>
</dbReference>
<keyword evidence="8" id="KW-1185">Reference proteome</keyword>
<reference evidence="7 8" key="1">
    <citation type="submission" date="2018-03" db="EMBL/GenBank/DDBJ databases">
        <title>Genomic Encyclopedia of Archaeal and Bacterial Type Strains, Phase II (KMG-II): from individual species to whole genera.</title>
        <authorList>
            <person name="Goeker M."/>
        </authorList>
    </citation>
    <scope>NUCLEOTIDE SEQUENCE [LARGE SCALE GENOMIC DNA]</scope>
    <source>
        <strain evidence="7 8">DSM 100346</strain>
    </source>
</reference>
<dbReference type="Gene3D" id="2.60.40.2380">
    <property type="match status" value="1"/>
</dbReference>
<dbReference type="InterPro" id="IPR003661">
    <property type="entry name" value="HisK_dim/P_dom"/>
</dbReference>
<dbReference type="Gene3D" id="3.30.565.10">
    <property type="entry name" value="Histidine kinase-like ATPase, C-terminal domain"/>
    <property type="match status" value="1"/>
</dbReference>
<dbReference type="EC" id="2.7.13.3" evidence="2"/>
<feature type="domain" description="Histidine kinase" evidence="6">
    <location>
        <begin position="460"/>
        <end position="713"/>
    </location>
</feature>
<dbReference type="PANTHER" id="PTHR43065:SF50">
    <property type="entry name" value="HISTIDINE KINASE"/>
    <property type="match status" value="1"/>
</dbReference>
<evidence type="ECO:0000313" key="8">
    <source>
        <dbReference type="Proteomes" id="UP000245880"/>
    </source>
</evidence>
<dbReference type="InterPro" id="IPR011622">
    <property type="entry name" value="7TMR_DISM_rcpt_extracell_dom2"/>
</dbReference>
<evidence type="ECO:0000256" key="4">
    <source>
        <dbReference type="SAM" id="Coils"/>
    </source>
</evidence>
<accession>A0A316AHZ8</accession>
<feature type="transmembrane region" description="Helical" evidence="5">
    <location>
        <begin position="206"/>
        <end position="228"/>
    </location>
</feature>
<dbReference type="InterPro" id="IPR005467">
    <property type="entry name" value="His_kinase_dom"/>
</dbReference>
<dbReference type="GO" id="GO:0000155">
    <property type="term" value="F:phosphorelay sensor kinase activity"/>
    <property type="evidence" value="ECO:0007669"/>
    <property type="project" value="InterPro"/>
</dbReference>
<feature type="transmembrane region" description="Helical" evidence="5">
    <location>
        <begin position="298"/>
        <end position="317"/>
    </location>
</feature>
<evidence type="ECO:0000256" key="1">
    <source>
        <dbReference type="ARBA" id="ARBA00000085"/>
    </source>
</evidence>
<comment type="caution">
    <text evidence="7">The sequence shown here is derived from an EMBL/GenBank/DDBJ whole genome shotgun (WGS) entry which is preliminary data.</text>
</comment>
<organism evidence="7 8">
    <name type="scientific">Dyadobacter jejuensis</name>
    <dbReference type="NCBI Taxonomy" id="1082580"/>
    <lineage>
        <taxon>Bacteria</taxon>
        <taxon>Pseudomonadati</taxon>
        <taxon>Bacteroidota</taxon>
        <taxon>Cytophagia</taxon>
        <taxon>Cytophagales</taxon>
        <taxon>Spirosomataceae</taxon>
        <taxon>Dyadobacter</taxon>
    </lineage>
</organism>
<dbReference type="Gene3D" id="1.10.287.130">
    <property type="match status" value="1"/>
</dbReference>
<comment type="catalytic activity">
    <reaction evidence="1">
        <text>ATP + protein L-histidine = ADP + protein N-phospho-L-histidine.</text>
        <dbReference type="EC" id="2.7.13.3"/>
    </reaction>
</comment>
<dbReference type="PROSITE" id="PS50109">
    <property type="entry name" value="HIS_KIN"/>
    <property type="match status" value="1"/>
</dbReference>
<dbReference type="InterPro" id="IPR011623">
    <property type="entry name" value="7TMR_DISM_rcpt_extracell_dom1"/>
</dbReference>
<evidence type="ECO:0000256" key="3">
    <source>
        <dbReference type="ARBA" id="ARBA00022553"/>
    </source>
</evidence>
<dbReference type="RefSeq" id="WP_109674992.1">
    <property type="nucleotide sequence ID" value="NZ_QGDT01000007.1"/>
</dbReference>
<dbReference type="InterPro" id="IPR036890">
    <property type="entry name" value="HATPase_C_sf"/>
</dbReference>
<evidence type="ECO:0000256" key="5">
    <source>
        <dbReference type="SAM" id="Phobius"/>
    </source>
</evidence>
<proteinExistence type="predicted"/>
<feature type="transmembrane region" description="Helical" evidence="5">
    <location>
        <begin position="181"/>
        <end position="199"/>
    </location>
</feature>
<gene>
    <name evidence="7" type="ORF">CLV98_10743</name>
</gene>
<dbReference type="InterPro" id="IPR003594">
    <property type="entry name" value="HATPase_dom"/>
</dbReference>
<dbReference type="Pfam" id="PF02518">
    <property type="entry name" value="HATPase_c"/>
    <property type="match status" value="1"/>
</dbReference>
<keyword evidence="5" id="KW-1133">Transmembrane helix</keyword>
<dbReference type="InterPro" id="IPR036097">
    <property type="entry name" value="HisK_dim/P_sf"/>
</dbReference>
<keyword evidence="3" id="KW-0597">Phosphoprotein</keyword>
<feature type="transmembrane region" description="Helical" evidence="5">
    <location>
        <begin position="270"/>
        <end position="292"/>
    </location>
</feature>
<name>A0A316AHZ8_9BACT</name>
<evidence type="ECO:0000259" key="6">
    <source>
        <dbReference type="PROSITE" id="PS50109"/>
    </source>
</evidence>
<protein>
    <recommendedName>
        <fullName evidence="2">histidine kinase</fullName>
        <ecNumber evidence="2">2.7.13.3</ecNumber>
    </recommendedName>
</protein>
<dbReference type="Pfam" id="PF07696">
    <property type="entry name" value="7TMR-DISMED2"/>
    <property type="match status" value="1"/>
</dbReference>
<dbReference type="PROSITE" id="PS51257">
    <property type="entry name" value="PROKAR_LIPOPROTEIN"/>
    <property type="match status" value="1"/>
</dbReference>
<keyword evidence="5" id="KW-0472">Membrane</keyword>
<feature type="coiled-coil region" evidence="4">
    <location>
        <begin position="421"/>
        <end position="451"/>
    </location>
</feature>
<dbReference type="PRINTS" id="PR00344">
    <property type="entry name" value="BCTRLSENSOR"/>
</dbReference>
<dbReference type="InterPro" id="IPR004358">
    <property type="entry name" value="Sig_transdc_His_kin-like_C"/>
</dbReference>
<keyword evidence="4" id="KW-0175">Coiled coil</keyword>
<sequence length="723" mass="82025">MKSIVAWTLWIVLGCLQPVYANVITFKGGSEIIGKHLEIFQDPSNRLTVQQIQARTDFQLNHEDAANMGQSQSAYWLRFKVKNLSSDSNIYLELAYPLIHSCELYYFIGNSVVSHKYSDFDTFDNREVKHQNLIFNLPIPLYGEREFYLKIRGDSQVILPLFLHDQKHLFESSLYAETINGIYAGIIIVMVLYNLFIYFSTRDKSYLYYVLYILFIGLAQTTLTGYAYKYLWTSYPGFNANAVVWFSVLAGIFAAFFFKNFLQVKEKLPIGNLLLNIMIFLYSATGIINILGFKSLSFTGIDISGGYGALATLFVAIKITRQNYRPAKFFLGAWSLFLLGLVLLVLRNMNVLPYNMFTTYTMQAGTILEVILLSFALADKINILKKEREASQERALWISKENERIIKEQNVSLEGKVLKRTKELRTTNEELHNTLNQLKDAQSQIIESEKMASLGQLTAGIAHEINNPINFVSSNVRPLRRDIEDVLEILDAYSVLEEYESPQVYEQQVQNIKNLKKDLDIGYIKTELDMLLTGMEDGAKRTVEIVKGLKIFSRVDESDLNLVDINEGLESTLVILNYQIGTEIALEKNLGEISKVECYGGKINQTFMNILSNSIYALKNDPDPNKKPKLTVSSWQPDEDHVCISLKDNGIGIPPEVKSKIFDPFFTTKQIGEGTGLGLSIVFKIIEVHHGSLVVNSEVGEGTEFLITLPVLRKKPSITSTHE</sequence>
<feature type="transmembrane region" description="Helical" evidence="5">
    <location>
        <begin position="329"/>
        <end position="348"/>
    </location>
</feature>
<dbReference type="SMART" id="SM00387">
    <property type="entry name" value="HATPase_c"/>
    <property type="match status" value="1"/>
</dbReference>
<evidence type="ECO:0000256" key="2">
    <source>
        <dbReference type="ARBA" id="ARBA00012438"/>
    </source>
</evidence>
<dbReference type="Pfam" id="PF07695">
    <property type="entry name" value="7TMR-DISM_7TM"/>
    <property type="match status" value="1"/>
</dbReference>
<dbReference type="SUPFAM" id="SSF47384">
    <property type="entry name" value="Homodimeric domain of signal transducing histidine kinase"/>
    <property type="match status" value="1"/>
</dbReference>
<feature type="transmembrane region" description="Helical" evidence="5">
    <location>
        <begin position="240"/>
        <end position="258"/>
    </location>
</feature>
<evidence type="ECO:0000313" key="7">
    <source>
        <dbReference type="EMBL" id="PWJ57336.1"/>
    </source>
</evidence>
<dbReference type="SUPFAM" id="SSF55874">
    <property type="entry name" value="ATPase domain of HSP90 chaperone/DNA topoisomerase II/histidine kinase"/>
    <property type="match status" value="1"/>
</dbReference>